<dbReference type="InterPro" id="IPR027470">
    <property type="entry name" value="Cation_efflux_CTD"/>
</dbReference>
<accession>A0A162RBJ0</accession>
<dbReference type="SUPFAM" id="SSF161111">
    <property type="entry name" value="Cation efflux protein transmembrane domain-like"/>
    <property type="match status" value="1"/>
</dbReference>
<feature type="transmembrane region" description="Helical" evidence="7">
    <location>
        <begin position="26"/>
        <end position="44"/>
    </location>
</feature>
<dbReference type="InterPro" id="IPR058533">
    <property type="entry name" value="Cation_efflux_TM"/>
</dbReference>
<dbReference type="Pfam" id="PF01545">
    <property type="entry name" value="Cation_efflux"/>
    <property type="match status" value="1"/>
</dbReference>
<comment type="caution">
    <text evidence="10">The sequence shown here is derived from an EMBL/GenBank/DDBJ whole genome shotgun (WGS) entry which is preliminary data.</text>
</comment>
<keyword evidence="6 7" id="KW-0472">Membrane</keyword>
<feature type="transmembrane region" description="Helical" evidence="7">
    <location>
        <begin position="98"/>
        <end position="116"/>
    </location>
</feature>
<name>A0A162RBJ0_9CLOT</name>
<dbReference type="InterPro" id="IPR027469">
    <property type="entry name" value="Cation_efflux_TMD_sf"/>
</dbReference>
<feature type="transmembrane region" description="Helical" evidence="7">
    <location>
        <begin position="128"/>
        <end position="149"/>
    </location>
</feature>
<evidence type="ECO:0000256" key="4">
    <source>
        <dbReference type="ARBA" id="ARBA00022692"/>
    </source>
</evidence>
<evidence type="ECO:0000259" key="8">
    <source>
        <dbReference type="Pfam" id="PF01545"/>
    </source>
</evidence>
<keyword evidence="11" id="KW-1185">Reference proteome</keyword>
<comment type="similarity">
    <text evidence="2">Belongs to the cation diffusion facilitator (CDF) transporter (TC 2.A.4) family.</text>
</comment>
<dbReference type="PANTHER" id="PTHR43840">
    <property type="entry name" value="MITOCHONDRIAL METAL TRANSPORTER 1-RELATED"/>
    <property type="match status" value="1"/>
</dbReference>
<sequence length="398" mass="44064">MISNLLIKKFIKNSSDTKSKKVRERYGYLGGIVGGLVNLILFGIKFTVGITVNSIAVTADAFNNLSDVGSSVVTIFGFKLSGKPADKEHPFGHGRIEYISGLIVAFLVLLVGFEFVQSSFDRIKNPTPVEFSFVPFILLLVSILFKVWLSRFYKNVGERINSSALKASGVDALSDVVSSATVAFSLLISRFTTLPIDGYIGMVVSAVILYAGYNLIKDTLNPLLGSPPDEELVESIEKMLLDYEHIGGVHDLIVHNYGPGRIIASIHAEVPLDISVVKIHEIIDRAEKEISAELDIYLVIHMDPITTNDKEILAAKDDLTEALKAVNVVKSFHDFRVVGEGENKNLIFDVVVGSEHILKKDEEIKLQKEIDFQLKKVHPNYNAIITVDKDYLDMKLNK</sequence>
<reference evidence="10 11" key="1">
    <citation type="submission" date="2016-04" db="EMBL/GenBank/DDBJ databases">
        <title>Genome sequence of Clostridium magnum DSM 2767.</title>
        <authorList>
            <person name="Poehlein A."/>
            <person name="Uhlig R."/>
            <person name="Fischer R."/>
            <person name="Bahl H."/>
            <person name="Daniel R."/>
        </authorList>
    </citation>
    <scope>NUCLEOTIDE SEQUENCE [LARGE SCALE GENOMIC DNA]</scope>
    <source>
        <strain evidence="10 11">DSM 2767</strain>
    </source>
</reference>
<protein>
    <submittedName>
        <fullName evidence="10">Ferrous-iron efflux pump FieF</fullName>
    </submittedName>
</protein>
<dbReference type="OrthoDB" id="9806522at2"/>
<evidence type="ECO:0000256" key="6">
    <source>
        <dbReference type="ARBA" id="ARBA00023136"/>
    </source>
</evidence>
<dbReference type="Proteomes" id="UP000076603">
    <property type="component" value="Unassembled WGS sequence"/>
</dbReference>
<dbReference type="Gene3D" id="3.30.70.1350">
    <property type="entry name" value="Cation efflux protein, cytoplasmic domain"/>
    <property type="match status" value="1"/>
</dbReference>
<dbReference type="InterPro" id="IPR036837">
    <property type="entry name" value="Cation_efflux_CTD_sf"/>
</dbReference>
<evidence type="ECO:0000256" key="2">
    <source>
        <dbReference type="ARBA" id="ARBA00008114"/>
    </source>
</evidence>
<keyword evidence="3" id="KW-0813">Transport</keyword>
<dbReference type="GO" id="GO:0008324">
    <property type="term" value="F:monoatomic cation transmembrane transporter activity"/>
    <property type="evidence" value="ECO:0007669"/>
    <property type="project" value="InterPro"/>
</dbReference>
<evidence type="ECO:0000259" key="9">
    <source>
        <dbReference type="Pfam" id="PF16916"/>
    </source>
</evidence>
<evidence type="ECO:0000256" key="1">
    <source>
        <dbReference type="ARBA" id="ARBA00004141"/>
    </source>
</evidence>
<dbReference type="AlphaFoldDB" id="A0A162RBJ0"/>
<dbReference type="Gene3D" id="1.20.1510.10">
    <property type="entry name" value="Cation efflux protein transmembrane domain"/>
    <property type="match status" value="1"/>
</dbReference>
<gene>
    <name evidence="10" type="primary">fieF_3</name>
    <name evidence="10" type="ORF">CLMAG_51690</name>
</gene>
<dbReference type="GO" id="GO:0016020">
    <property type="term" value="C:membrane"/>
    <property type="evidence" value="ECO:0007669"/>
    <property type="project" value="UniProtKB-SubCell"/>
</dbReference>
<evidence type="ECO:0000313" key="11">
    <source>
        <dbReference type="Proteomes" id="UP000076603"/>
    </source>
</evidence>
<organism evidence="10 11">
    <name type="scientific">Clostridium magnum DSM 2767</name>
    <dbReference type="NCBI Taxonomy" id="1121326"/>
    <lineage>
        <taxon>Bacteria</taxon>
        <taxon>Bacillati</taxon>
        <taxon>Bacillota</taxon>
        <taxon>Clostridia</taxon>
        <taxon>Eubacteriales</taxon>
        <taxon>Clostridiaceae</taxon>
        <taxon>Clostridium</taxon>
    </lineage>
</organism>
<dbReference type="FunFam" id="1.20.1510.10:FF:000006">
    <property type="entry name" value="Divalent cation efflux transporter"/>
    <property type="match status" value="1"/>
</dbReference>
<dbReference type="EMBL" id="LWAE01000008">
    <property type="protein sequence ID" value="KZL89669.1"/>
    <property type="molecule type" value="Genomic_DNA"/>
</dbReference>
<comment type="subcellular location">
    <subcellularLocation>
        <location evidence="1">Membrane</location>
        <topology evidence="1">Multi-pass membrane protein</topology>
    </subcellularLocation>
</comment>
<dbReference type="RefSeq" id="WP_066628948.1">
    <property type="nucleotide sequence ID" value="NZ_FQXL01000007.1"/>
</dbReference>
<feature type="transmembrane region" description="Helical" evidence="7">
    <location>
        <begin position="196"/>
        <end position="216"/>
    </location>
</feature>
<evidence type="ECO:0000256" key="5">
    <source>
        <dbReference type="ARBA" id="ARBA00022989"/>
    </source>
</evidence>
<keyword evidence="5 7" id="KW-1133">Transmembrane helix</keyword>
<feature type="domain" description="Cation efflux protein transmembrane" evidence="8">
    <location>
        <begin position="32"/>
        <end position="224"/>
    </location>
</feature>
<dbReference type="NCBIfam" id="TIGR01297">
    <property type="entry name" value="CDF"/>
    <property type="match status" value="1"/>
</dbReference>
<dbReference type="SUPFAM" id="SSF160240">
    <property type="entry name" value="Cation efflux protein cytoplasmic domain-like"/>
    <property type="match status" value="1"/>
</dbReference>
<evidence type="ECO:0000256" key="3">
    <source>
        <dbReference type="ARBA" id="ARBA00022448"/>
    </source>
</evidence>
<dbReference type="Pfam" id="PF16916">
    <property type="entry name" value="ZT_dimer"/>
    <property type="match status" value="1"/>
</dbReference>
<dbReference type="InterPro" id="IPR002524">
    <property type="entry name" value="Cation_efflux"/>
</dbReference>
<dbReference type="STRING" id="1121326.CLMAG_51690"/>
<dbReference type="PANTHER" id="PTHR43840:SF15">
    <property type="entry name" value="MITOCHONDRIAL METAL TRANSPORTER 1-RELATED"/>
    <property type="match status" value="1"/>
</dbReference>
<keyword evidence="4 7" id="KW-0812">Transmembrane</keyword>
<evidence type="ECO:0000313" key="10">
    <source>
        <dbReference type="EMBL" id="KZL89669.1"/>
    </source>
</evidence>
<evidence type="ECO:0000256" key="7">
    <source>
        <dbReference type="SAM" id="Phobius"/>
    </source>
</evidence>
<feature type="domain" description="Cation efflux protein cytoplasmic" evidence="9">
    <location>
        <begin position="228"/>
        <end position="304"/>
    </location>
</feature>
<proteinExistence type="inferred from homology"/>
<dbReference type="PATRIC" id="fig|1121326.3.peg.5226"/>
<dbReference type="InterPro" id="IPR050291">
    <property type="entry name" value="CDF_Transporter"/>
</dbReference>